<evidence type="ECO:0000259" key="7">
    <source>
        <dbReference type="PROSITE" id="PS50059"/>
    </source>
</evidence>
<dbReference type="InterPro" id="IPR046357">
    <property type="entry name" value="PPIase_dom_sf"/>
</dbReference>
<organism evidence="8 9">
    <name type="scientific">Parasponia andersonii</name>
    <name type="common">Sponia andersonii</name>
    <dbReference type="NCBI Taxonomy" id="3476"/>
    <lineage>
        <taxon>Eukaryota</taxon>
        <taxon>Viridiplantae</taxon>
        <taxon>Streptophyta</taxon>
        <taxon>Embryophyta</taxon>
        <taxon>Tracheophyta</taxon>
        <taxon>Spermatophyta</taxon>
        <taxon>Magnoliopsida</taxon>
        <taxon>eudicotyledons</taxon>
        <taxon>Gunneridae</taxon>
        <taxon>Pentapetalae</taxon>
        <taxon>rosids</taxon>
        <taxon>fabids</taxon>
        <taxon>Rosales</taxon>
        <taxon>Cannabaceae</taxon>
        <taxon>Parasponia</taxon>
    </lineage>
</organism>
<sequence length="610" mass="67596">MAFWGIEVKPGKPFTHKFDDLRGRLHVSMASLGMGKATTKSVLQCNVGNKSPVFLCSLYPEKTESLQLNLEFEEVDEVVFSVIGPRSIHLSGYYLGSGRRHGVNEESARESYGEDIADTDTQRSDNSVEDEYEDSFIDDEDPEVFPPSPVSNDGEESLDNKKPLNGKGNYRRRLRKKYQLVESDDEGHSPKKNMANGTTAVPVLESDDEDNFPIFSCFKNRHAKESKHNGEENADKGTDATSKKKTDDDGNCYTESKGNTDDIDVGGQPIRQSDIPVDPLPSEVGHRNNGTSKKRKERSGGGKYLEDDRAKCDNILKEDKMQQREEKVDNNTLYLDAEDEQMQAMAHVNPAEVPNVFSPPSTDVGHESDKRRKKKRKEQKNEKTTFDIYSANLLNDVKENKDLKDEVKAASIGEDLSAKSEQNQKLADDRIFDCDSRGVADGNQSEEKKVKKKTKKKSKAKENGKAVTNTPLLSVEENNTSSIGIQSKNTEAKTSQVRTLQNGLVVEELEAGKPDGKVAVSGKRISIQYVGKLKENGDVVDSNVGGDPYKFRLGAGKVIKGWDVGLEGMRVGQKRRLTVPPPMALGSGGHGENVPPNSWLVYEVELVKVH</sequence>
<dbReference type="PANTHER" id="PTHR43811">
    <property type="entry name" value="FKBP-TYPE PEPTIDYL-PROLYL CIS-TRANS ISOMERASE FKPA"/>
    <property type="match status" value="1"/>
</dbReference>
<evidence type="ECO:0000256" key="4">
    <source>
        <dbReference type="ARBA" id="ARBA00023235"/>
    </source>
</evidence>
<reference evidence="9" key="1">
    <citation type="submission" date="2016-06" db="EMBL/GenBank/DDBJ databases">
        <title>Parallel loss of symbiosis genes in relatives of nitrogen-fixing non-legume Parasponia.</title>
        <authorList>
            <person name="Van Velzen R."/>
            <person name="Holmer R."/>
            <person name="Bu F."/>
            <person name="Rutten L."/>
            <person name="Van Zeijl A."/>
            <person name="Liu W."/>
            <person name="Santuari L."/>
            <person name="Cao Q."/>
            <person name="Sharma T."/>
            <person name="Shen D."/>
            <person name="Roswanjaya Y."/>
            <person name="Wardhani T."/>
            <person name="Kalhor M.S."/>
            <person name="Jansen J."/>
            <person name="Van den Hoogen J."/>
            <person name="Gungor B."/>
            <person name="Hartog M."/>
            <person name="Hontelez J."/>
            <person name="Verver J."/>
            <person name="Yang W.-C."/>
            <person name="Schijlen E."/>
            <person name="Repin R."/>
            <person name="Schilthuizen M."/>
            <person name="Schranz E."/>
            <person name="Heidstra R."/>
            <person name="Miyata K."/>
            <person name="Fedorova E."/>
            <person name="Kohlen W."/>
            <person name="Bisseling T."/>
            <person name="Smit S."/>
            <person name="Geurts R."/>
        </authorList>
    </citation>
    <scope>NUCLEOTIDE SEQUENCE [LARGE SCALE GENOMIC DNA]</scope>
    <source>
        <strain evidence="9">cv. WU1-14</strain>
    </source>
</reference>
<dbReference type="OrthoDB" id="1902587at2759"/>
<evidence type="ECO:0000256" key="3">
    <source>
        <dbReference type="ARBA" id="ARBA00023110"/>
    </source>
</evidence>
<dbReference type="EMBL" id="JXTB01000278">
    <property type="protein sequence ID" value="PON48373.1"/>
    <property type="molecule type" value="Genomic_DNA"/>
</dbReference>
<keyword evidence="3 5" id="KW-0697">Rotamase</keyword>
<dbReference type="PROSITE" id="PS50059">
    <property type="entry name" value="FKBP_PPIASE"/>
    <property type="match status" value="1"/>
</dbReference>
<protein>
    <recommendedName>
        <fullName evidence="2 5">peptidylprolyl isomerase</fullName>
        <ecNumber evidence="2 5">5.2.1.8</ecNumber>
    </recommendedName>
</protein>
<evidence type="ECO:0000256" key="5">
    <source>
        <dbReference type="PROSITE-ProRule" id="PRU00277"/>
    </source>
</evidence>
<keyword evidence="4 5" id="KW-0413">Isomerase</keyword>
<dbReference type="InterPro" id="IPR041232">
    <property type="entry name" value="NPL"/>
</dbReference>
<dbReference type="Gene3D" id="3.10.50.40">
    <property type="match status" value="1"/>
</dbReference>
<feature type="compositionally biased region" description="Basic and acidic residues" evidence="6">
    <location>
        <begin position="298"/>
        <end position="307"/>
    </location>
</feature>
<accession>A0A2P5BHZ8</accession>
<feature type="domain" description="PPIase FKBP-type" evidence="7">
    <location>
        <begin position="522"/>
        <end position="610"/>
    </location>
</feature>
<proteinExistence type="predicted"/>
<dbReference type="GO" id="GO:0003755">
    <property type="term" value="F:peptidyl-prolyl cis-trans isomerase activity"/>
    <property type="evidence" value="ECO:0007669"/>
    <property type="project" value="UniProtKB-KW"/>
</dbReference>
<dbReference type="PANTHER" id="PTHR43811:SF48">
    <property type="entry name" value="PEPTIDYL-PROLYL CIS-TRANS ISOMERASE FKBP43"/>
    <property type="match status" value="1"/>
</dbReference>
<dbReference type="InterPro" id="IPR001179">
    <property type="entry name" value="PPIase_FKBP_dom"/>
</dbReference>
<dbReference type="EC" id="5.2.1.8" evidence="2 5"/>
<dbReference type="Proteomes" id="UP000237105">
    <property type="component" value="Unassembled WGS sequence"/>
</dbReference>
<gene>
    <name evidence="8" type="ORF">PanWU01x14_237680</name>
</gene>
<dbReference type="Pfam" id="PF17800">
    <property type="entry name" value="NPL"/>
    <property type="match status" value="1"/>
</dbReference>
<evidence type="ECO:0000313" key="9">
    <source>
        <dbReference type="Proteomes" id="UP000237105"/>
    </source>
</evidence>
<dbReference type="Gene3D" id="2.60.120.340">
    <property type="entry name" value="Nucleoplasmin core domain"/>
    <property type="match status" value="1"/>
</dbReference>
<feature type="compositionally biased region" description="Acidic residues" evidence="6">
    <location>
        <begin position="127"/>
        <end position="143"/>
    </location>
</feature>
<evidence type="ECO:0000256" key="6">
    <source>
        <dbReference type="SAM" id="MobiDB-lite"/>
    </source>
</evidence>
<comment type="caution">
    <text evidence="8">The sequence shown here is derived from an EMBL/GenBank/DDBJ whole genome shotgun (WGS) entry which is preliminary data.</text>
</comment>
<feature type="region of interest" description="Disordered" evidence="6">
    <location>
        <begin position="105"/>
        <end position="174"/>
    </location>
</feature>
<evidence type="ECO:0000256" key="1">
    <source>
        <dbReference type="ARBA" id="ARBA00000971"/>
    </source>
</evidence>
<feature type="compositionally biased region" description="Basic and acidic residues" evidence="6">
    <location>
        <begin position="226"/>
        <end position="248"/>
    </location>
</feature>
<dbReference type="SUPFAM" id="SSF54534">
    <property type="entry name" value="FKBP-like"/>
    <property type="match status" value="1"/>
</dbReference>
<feature type="region of interest" description="Disordered" evidence="6">
    <location>
        <begin position="435"/>
        <end position="466"/>
    </location>
</feature>
<keyword evidence="9" id="KW-1185">Reference proteome</keyword>
<name>A0A2P5BHZ8_PARAD</name>
<dbReference type="AlphaFoldDB" id="A0A2P5BHZ8"/>
<feature type="region of interest" description="Disordered" evidence="6">
    <location>
        <begin position="219"/>
        <end position="307"/>
    </location>
</feature>
<evidence type="ECO:0000256" key="2">
    <source>
        <dbReference type="ARBA" id="ARBA00013194"/>
    </source>
</evidence>
<evidence type="ECO:0000313" key="8">
    <source>
        <dbReference type="EMBL" id="PON48373.1"/>
    </source>
</evidence>
<comment type="catalytic activity">
    <reaction evidence="1 5">
        <text>[protein]-peptidylproline (omega=180) = [protein]-peptidylproline (omega=0)</text>
        <dbReference type="Rhea" id="RHEA:16237"/>
        <dbReference type="Rhea" id="RHEA-COMP:10747"/>
        <dbReference type="Rhea" id="RHEA-COMP:10748"/>
        <dbReference type="ChEBI" id="CHEBI:83833"/>
        <dbReference type="ChEBI" id="CHEBI:83834"/>
        <dbReference type="EC" id="5.2.1.8"/>
    </reaction>
</comment>
<feature type="compositionally biased region" description="Basic residues" evidence="6">
    <location>
        <begin position="450"/>
        <end position="459"/>
    </location>
</feature>
<dbReference type="Pfam" id="PF00254">
    <property type="entry name" value="FKBP_C"/>
    <property type="match status" value="1"/>
</dbReference>
<feature type="region of interest" description="Disordered" evidence="6">
    <location>
        <begin position="348"/>
        <end position="385"/>
    </location>
</feature>
<dbReference type="STRING" id="3476.A0A2P5BHZ8"/>